<sequence length="43" mass="5128">MIVRIIFFLLVITIYLLFLFFLIKDIGLNNKKISKKTKKAKKN</sequence>
<dbReference type="PATRIC" id="fig|1121307.3.peg.2370"/>
<name>A0A0J8DAI7_CLOCY</name>
<comment type="caution">
    <text evidence="2">The sequence shown here is derived from an EMBL/GenBank/DDBJ whole genome shotgun (WGS) entry which is preliminary data.</text>
</comment>
<evidence type="ECO:0000256" key="1">
    <source>
        <dbReference type="SAM" id="Phobius"/>
    </source>
</evidence>
<keyword evidence="3" id="KW-1185">Reference proteome</keyword>
<evidence type="ECO:0000313" key="2">
    <source>
        <dbReference type="EMBL" id="KMT23040.1"/>
    </source>
</evidence>
<gene>
    <name evidence="2" type="ORF">CLCY_7c00870</name>
</gene>
<keyword evidence="1" id="KW-0812">Transmembrane</keyword>
<keyword evidence="1" id="KW-0472">Membrane</keyword>
<organism evidence="2 3">
    <name type="scientific">Clostridium cylindrosporum DSM 605</name>
    <dbReference type="NCBI Taxonomy" id="1121307"/>
    <lineage>
        <taxon>Bacteria</taxon>
        <taxon>Bacillati</taxon>
        <taxon>Bacillota</taxon>
        <taxon>Clostridia</taxon>
        <taxon>Eubacteriales</taxon>
        <taxon>Clostridiaceae</taxon>
        <taxon>Clostridium</taxon>
    </lineage>
</organism>
<accession>A0A0J8DAI7</accession>
<proteinExistence type="predicted"/>
<dbReference type="AlphaFoldDB" id="A0A0J8DAI7"/>
<feature type="transmembrane region" description="Helical" evidence="1">
    <location>
        <begin position="6"/>
        <end position="23"/>
    </location>
</feature>
<dbReference type="Proteomes" id="UP000036756">
    <property type="component" value="Unassembled WGS sequence"/>
</dbReference>
<evidence type="ECO:0000313" key="3">
    <source>
        <dbReference type="Proteomes" id="UP000036756"/>
    </source>
</evidence>
<reference evidence="2 3" key="1">
    <citation type="submission" date="2015-06" db="EMBL/GenBank/DDBJ databases">
        <title>Draft genome sequence of the purine-degrading Clostridium cylindrosporum HC-1 (DSM 605).</title>
        <authorList>
            <person name="Poehlein A."/>
            <person name="Schiel-Bengelsdorf B."/>
            <person name="Bengelsdorf F."/>
            <person name="Daniel R."/>
            <person name="Duerre P."/>
        </authorList>
    </citation>
    <scope>NUCLEOTIDE SEQUENCE [LARGE SCALE GENOMIC DNA]</scope>
    <source>
        <strain evidence="2 3">DSM 605</strain>
    </source>
</reference>
<keyword evidence="1" id="KW-1133">Transmembrane helix</keyword>
<protein>
    <submittedName>
        <fullName evidence="2">Uncharacterized protein</fullName>
    </submittedName>
</protein>
<dbReference type="EMBL" id="LFVU01000003">
    <property type="protein sequence ID" value="KMT23040.1"/>
    <property type="molecule type" value="Genomic_DNA"/>
</dbReference>